<dbReference type="AlphaFoldDB" id="A0ABD3XTY5"/>
<protein>
    <submittedName>
        <fullName evidence="1">Uncharacterized protein</fullName>
    </submittedName>
</protein>
<accession>A0ABD3XTY5</accession>
<keyword evidence="2" id="KW-1185">Reference proteome</keyword>
<evidence type="ECO:0000313" key="1">
    <source>
        <dbReference type="EMBL" id="KAL3889674.1"/>
    </source>
</evidence>
<organism evidence="1 2">
    <name type="scientific">Sinanodonta woodiana</name>
    <name type="common">Chinese pond mussel</name>
    <name type="synonym">Anodonta woodiana</name>
    <dbReference type="NCBI Taxonomy" id="1069815"/>
    <lineage>
        <taxon>Eukaryota</taxon>
        <taxon>Metazoa</taxon>
        <taxon>Spiralia</taxon>
        <taxon>Lophotrochozoa</taxon>
        <taxon>Mollusca</taxon>
        <taxon>Bivalvia</taxon>
        <taxon>Autobranchia</taxon>
        <taxon>Heteroconchia</taxon>
        <taxon>Palaeoheterodonta</taxon>
        <taxon>Unionida</taxon>
        <taxon>Unionoidea</taxon>
        <taxon>Unionidae</taxon>
        <taxon>Unioninae</taxon>
        <taxon>Sinanodonta</taxon>
    </lineage>
</organism>
<feature type="non-terminal residue" evidence="1">
    <location>
        <position position="1"/>
    </location>
</feature>
<proteinExistence type="predicted"/>
<evidence type="ECO:0000313" key="2">
    <source>
        <dbReference type="Proteomes" id="UP001634394"/>
    </source>
</evidence>
<gene>
    <name evidence="1" type="ORF">ACJMK2_002003</name>
</gene>
<dbReference type="Proteomes" id="UP001634394">
    <property type="component" value="Unassembled WGS sequence"/>
</dbReference>
<reference evidence="1 2" key="1">
    <citation type="submission" date="2024-11" db="EMBL/GenBank/DDBJ databases">
        <title>Chromosome-level genome assembly of the freshwater bivalve Anodonta woodiana.</title>
        <authorList>
            <person name="Chen X."/>
        </authorList>
    </citation>
    <scope>NUCLEOTIDE SEQUENCE [LARGE SCALE GENOMIC DNA]</scope>
    <source>
        <strain evidence="1">MN2024</strain>
        <tissue evidence="1">Gills</tissue>
    </source>
</reference>
<sequence length="51" mass="5977">VSSMACHPLKQNHLKNCTPFLGSQVRKKQLVIRVTLKRQMSIRIAPRYWTL</sequence>
<dbReference type="EMBL" id="JBJQND010000001">
    <property type="protein sequence ID" value="KAL3889674.1"/>
    <property type="molecule type" value="Genomic_DNA"/>
</dbReference>
<name>A0ABD3XTY5_SINWO</name>
<comment type="caution">
    <text evidence="1">The sequence shown here is derived from an EMBL/GenBank/DDBJ whole genome shotgun (WGS) entry which is preliminary data.</text>
</comment>